<dbReference type="Pfam" id="PF07885">
    <property type="entry name" value="Ion_trans_2"/>
    <property type="match status" value="1"/>
</dbReference>
<feature type="domain" description="Potassium channel" evidence="15">
    <location>
        <begin position="258"/>
        <end position="313"/>
    </location>
</feature>
<feature type="transmembrane region" description="Helical" evidence="13">
    <location>
        <begin position="76"/>
        <end position="95"/>
    </location>
</feature>
<dbReference type="GO" id="GO:0016020">
    <property type="term" value="C:membrane"/>
    <property type="evidence" value="ECO:0007669"/>
    <property type="project" value="UniProtKB-SubCell"/>
</dbReference>
<feature type="compositionally biased region" description="Basic residues" evidence="12">
    <location>
        <begin position="757"/>
        <end position="769"/>
    </location>
</feature>
<proteinExistence type="predicted"/>
<feature type="transmembrane region" description="Helical" evidence="13">
    <location>
        <begin position="157"/>
        <end position="177"/>
    </location>
</feature>
<keyword evidence="6" id="KW-0630">Potassium</keyword>
<feature type="transmembrane region" description="Helical" evidence="13">
    <location>
        <begin position="213"/>
        <end position="231"/>
    </location>
</feature>
<feature type="transmembrane region" description="Helical" evidence="13">
    <location>
        <begin position="189"/>
        <end position="206"/>
    </location>
</feature>
<dbReference type="EMBL" id="HBHK01020847">
    <property type="protein sequence ID" value="CAD9697560.1"/>
    <property type="molecule type" value="Transcribed_RNA"/>
</dbReference>
<dbReference type="GO" id="GO:0005267">
    <property type="term" value="F:potassium channel activity"/>
    <property type="evidence" value="ECO:0007669"/>
    <property type="project" value="UniProtKB-KW"/>
</dbReference>
<feature type="domain" description="Calcium-activated potassium channel BK alpha subunit" evidence="14">
    <location>
        <begin position="545"/>
        <end position="578"/>
    </location>
</feature>
<comment type="catalytic activity">
    <reaction evidence="11">
        <text>K(+)(in) = K(+)(out)</text>
        <dbReference type="Rhea" id="RHEA:29463"/>
        <dbReference type="ChEBI" id="CHEBI:29103"/>
    </reaction>
</comment>
<keyword evidence="2" id="KW-0813">Transport</keyword>
<feature type="transmembrane region" description="Helical" evidence="13">
    <location>
        <begin position="284"/>
        <end position="305"/>
    </location>
</feature>
<evidence type="ECO:0000256" key="3">
    <source>
        <dbReference type="ARBA" id="ARBA00022538"/>
    </source>
</evidence>
<keyword evidence="10" id="KW-0407">Ion channel</keyword>
<evidence type="ECO:0008006" key="18">
    <source>
        <dbReference type="Google" id="ProtNLM"/>
    </source>
</evidence>
<evidence type="ECO:0000256" key="5">
    <source>
        <dbReference type="ARBA" id="ARBA00022826"/>
    </source>
</evidence>
<organism evidence="17">
    <name type="scientific">Mucochytrium quahogii</name>
    <dbReference type="NCBI Taxonomy" id="96639"/>
    <lineage>
        <taxon>Eukaryota</taxon>
        <taxon>Sar</taxon>
        <taxon>Stramenopiles</taxon>
        <taxon>Bigyra</taxon>
        <taxon>Labyrinthulomycetes</taxon>
        <taxon>Thraustochytrida</taxon>
        <taxon>Thraustochytriidae</taxon>
        <taxon>Mucochytrium</taxon>
    </lineage>
</organism>
<reference evidence="17" key="1">
    <citation type="submission" date="2021-01" db="EMBL/GenBank/DDBJ databases">
        <authorList>
            <person name="Corre E."/>
            <person name="Pelletier E."/>
            <person name="Niang G."/>
            <person name="Scheremetjew M."/>
            <person name="Finn R."/>
            <person name="Kale V."/>
            <person name="Holt S."/>
            <person name="Cochrane G."/>
            <person name="Meng A."/>
            <person name="Brown T."/>
            <person name="Cohen L."/>
        </authorList>
    </citation>
    <scope>NUCLEOTIDE SEQUENCE</scope>
    <source>
        <strain evidence="17">NY070348D</strain>
    </source>
</reference>
<evidence type="ECO:0000256" key="8">
    <source>
        <dbReference type="ARBA" id="ARBA00023065"/>
    </source>
</evidence>
<evidence type="ECO:0000256" key="9">
    <source>
        <dbReference type="ARBA" id="ARBA00023136"/>
    </source>
</evidence>
<evidence type="ECO:0000256" key="11">
    <source>
        <dbReference type="ARBA" id="ARBA00034430"/>
    </source>
</evidence>
<sequence>MHNRKGVGVELQSRGTDPDQVEVAVETGRVKQSTDQRRRARWCTPRLWAVNVIRYFREVRTKLLLKVQRMGWGGRFLVFWLPALIDFVWVIIYFYERSADVTHLGGPCYNATNKPTGPFETPRSNGLYFTQVVFALLMLCIWGPFRIIFAGSYKFRHIVYFISVLELVTILPFIVAIGTPDLRDTYSPTFIRIWIVRFELGFVLSHRFVREDILLFCASALACALTMIGFFEWSQNNFPISSNVLIEKPGQPEEYSCVDFLMCTYWLIVTLSTVGYGDVTPNNIVSRVVTSISIVVFVVLLPYSITRIQDFIARSKDLKYASFKSHTRSGHVVIHGHVTTEILMYVAYFFNPVRRARRVIRDHSIDGHEISQVLKEFGGVYHVVVMSDNELSKSLQENVDFGYQKSYISMFEGSMMQKNDLRRCDLNECKAVFVLPVLHLYSDTFYHEDFENGFASDNVRSETVDRINQMARAVKSKAESRNMHYARDYRTLLRAWRAHQKLNQGQLLIVVLFHESNMRYLAENIPNHAGSLRTANLLTDNYLTLCIDRFQQTMLAVSCLVPGFSTFLTNLFIAEDREVKLPMMTGSVLESDQTQNIDIHCGFEEHDSHDHDQTAAVKTCTAEWFDGCHKPESFHGCQCRSGNSTMELLRVYAIGLQHELEMMIVLDKNPFIGWTRVELAVTLYRDFEVVVLSVLSKLQVESAGCDFNIFSGMSKLISAGDRVFLIGRGKNLDSVFNTQQGDYADSPPAKCTQGSPRRLKRKNRQKNMRQRPTEKTPSLGILQTISTSPSRA</sequence>
<keyword evidence="4 13" id="KW-0812">Transmembrane</keyword>
<dbReference type="SUPFAM" id="SSF81324">
    <property type="entry name" value="Voltage-gated potassium channels"/>
    <property type="match status" value="1"/>
</dbReference>
<dbReference type="Pfam" id="PF03493">
    <property type="entry name" value="BK_channel_a"/>
    <property type="match status" value="1"/>
</dbReference>
<feature type="domain" description="RCK N-terminal" evidence="16">
    <location>
        <begin position="381"/>
        <end position="460"/>
    </location>
</feature>
<dbReference type="Gene3D" id="1.10.287.70">
    <property type="match status" value="1"/>
</dbReference>
<protein>
    <recommendedName>
        <fullName evidence="18">Potassium channel domain-containing protein</fullName>
    </recommendedName>
</protein>
<evidence type="ECO:0000256" key="7">
    <source>
        <dbReference type="ARBA" id="ARBA00022989"/>
    </source>
</evidence>
<dbReference type="Pfam" id="PF22614">
    <property type="entry name" value="Slo-like_RCK"/>
    <property type="match status" value="1"/>
</dbReference>
<evidence type="ECO:0000256" key="13">
    <source>
        <dbReference type="SAM" id="Phobius"/>
    </source>
</evidence>
<feature type="transmembrane region" description="Helical" evidence="13">
    <location>
        <begin position="126"/>
        <end position="145"/>
    </location>
</feature>
<keyword evidence="3" id="KW-0633">Potassium transport</keyword>
<name>A0A7S2SE76_9STRA</name>
<dbReference type="InterPro" id="IPR047871">
    <property type="entry name" value="K_chnl_Slo-like"/>
</dbReference>
<keyword evidence="8" id="KW-0406">Ion transport</keyword>
<evidence type="ECO:0000259" key="16">
    <source>
        <dbReference type="Pfam" id="PF22614"/>
    </source>
</evidence>
<dbReference type="AlphaFoldDB" id="A0A7S2SE76"/>
<keyword evidence="7 13" id="KW-1133">Transmembrane helix</keyword>
<dbReference type="PANTHER" id="PTHR10027">
    <property type="entry name" value="CALCIUM-ACTIVATED POTASSIUM CHANNEL ALPHA CHAIN"/>
    <property type="match status" value="1"/>
</dbReference>
<evidence type="ECO:0000256" key="4">
    <source>
        <dbReference type="ARBA" id="ARBA00022692"/>
    </source>
</evidence>
<evidence type="ECO:0000256" key="2">
    <source>
        <dbReference type="ARBA" id="ARBA00022448"/>
    </source>
</evidence>
<comment type="subcellular location">
    <subcellularLocation>
        <location evidence="1">Membrane</location>
        <topology evidence="1">Multi-pass membrane protein</topology>
    </subcellularLocation>
</comment>
<feature type="region of interest" description="Disordered" evidence="12">
    <location>
        <begin position="738"/>
        <end position="792"/>
    </location>
</feature>
<evidence type="ECO:0000259" key="14">
    <source>
        <dbReference type="Pfam" id="PF03493"/>
    </source>
</evidence>
<gene>
    <name evidence="17" type="ORF">QSP1433_LOCUS13254</name>
</gene>
<accession>A0A7S2SE76</accession>
<dbReference type="InterPro" id="IPR003929">
    <property type="entry name" value="K_chnl_BK_asu"/>
</dbReference>
<dbReference type="InterPro" id="IPR003148">
    <property type="entry name" value="RCK_N"/>
</dbReference>
<evidence type="ECO:0000256" key="12">
    <source>
        <dbReference type="SAM" id="MobiDB-lite"/>
    </source>
</evidence>
<keyword evidence="9 13" id="KW-0472">Membrane</keyword>
<evidence type="ECO:0000256" key="10">
    <source>
        <dbReference type="ARBA" id="ARBA00023303"/>
    </source>
</evidence>
<keyword evidence="5" id="KW-0631">Potassium channel</keyword>
<dbReference type="InterPro" id="IPR013099">
    <property type="entry name" value="K_chnl_dom"/>
</dbReference>
<evidence type="ECO:0000313" key="17">
    <source>
        <dbReference type="EMBL" id="CAD9697560.1"/>
    </source>
</evidence>
<evidence type="ECO:0000256" key="6">
    <source>
        <dbReference type="ARBA" id="ARBA00022958"/>
    </source>
</evidence>
<evidence type="ECO:0000259" key="15">
    <source>
        <dbReference type="Pfam" id="PF07885"/>
    </source>
</evidence>
<feature type="transmembrane region" description="Helical" evidence="13">
    <location>
        <begin position="258"/>
        <end position="277"/>
    </location>
</feature>
<dbReference type="PANTHER" id="PTHR10027:SF10">
    <property type="entry name" value="SLOWPOKE 2, ISOFORM D"/>
    <property type="match status" value="1"/>
</dbReference>
<evidence type="ECO:0000256" key="1">
    <source>
        <dbReference type="ARBA" id="ARBA00004141"/>
    </source>
</evidence>
<feature type="compositionally biased region" description="Polar residues" evidence="12">
    <location>
        <begin position="781"/>
        <end position="792"/>
    </location>
</feature>